<gene>
    <name evidence="1" type="ORF">DP939_00635</name>
</gene>
<proteinExistence type="predicted"/>
<keyword evidence="2" id="KW-1185">Reference proteome</keyword>
<comment type="caution">
    <text evidence="1">The sequence shown here is derived from an EMBL/GenBank/DDBJ whole genome shotgun (WGS) entry which is preliminary data.</text>
</comment>
<dbReference type="AlphaFoldDB" id="A0A366M6V3"/>
<accession>A0A366M6V3</accession>
<dbReference type="Proteomes" id="UP000253303">
    <property type="component" value="Unassembled WGS sequence"/>
</dbReference>
<sequence>MPDKDRWTTPLGIATALVAVVGTTLAGLAYCDSHRTTDIALEDKEKNEKLESGDPILVSEGTSWFGPAWYASDQVHSVAGMRFPMNGYEIIHWLQANTIHLGVTGTAITVTAQHPTTALIHGAELSDLKCAALFHGTAVRLPAIGDGGETAPPVTIGFNLDAPRPIAQNVTRSGTLSGPFTQQVALDKGDSREFVLNFTTTRSTCTFRAAFTVTSQGGKHAIPIPATWRNGKPSSYLFKVTAPAKSYTRAYITEGGSDWHFKSINPHHLIPDNATLTYTKDR</sequence>
<reference evidence="1 2" key="1">
    <citation type="submission" date="2018-06" db="EMBL/GenBank/DDBJ databases">
        <title>Sphaerisporangium craniellae sp. nov., isolated from a marine sponge in the South China Sea.</title>
        <authorList>
            <person name="Li L."/>
        </authorList>
    </citation>
    <scope>NUCLEOTIDE SEQUENCE [LARGE SCALE GENOMIC DNA]</scope>
    <source>
        <strain evidence="1 2">LHW63015</strain>
    </source>
</reference>
<organism evidence="1 2">
    <name type="scientific">Spongiactinospora rosea</name>
    <dbReference type="NCBI Taxonomy" id="2248750"/>
    <lineage>
        <taxon>Bacteria</taxon>
        <taxon>Bacillati</taxon>
        <taxon>Actinomycetota</taxon>
        <taxon>Actinomycetes</taxon>
        <taxon>Streptosporangiales</taxon>
        <taxon>Streptosporangiaceae</taxon>
        <taxon>Spongiactinospora</taxon>
    </lineage>
</organism>
<evidence type="ECO:0000313" key="2">
    <source>
        <dbReference type="Proteomes" id="UP000253303"/>
    </source>
</evidence>
<dbReference type="RefSeq" id="WP_113977563.1">
    <property type="nucleotide sequence ID" value="NZ_QMEY01000001.1"/>
</dbReference>
<evidence type="ECO:0000313" key="1">
    <source>
        <dbReference type="EMBL" id="RBQ21269.1"/>
    </source>
</evidence>
<dbReference type="EMBL" id="QMEY01000001">
    <property type="protein sequence ID" value="RBQ21269.1"/>
    <property type="molecule type" value="Genomic_DNA"/>
</dbReference>
<dbReference type="OrthoDB" id="4140241at2"/>
<protein>
    <submittedName>
        <fullName evidence="1">Uncharacterized protein</fullName>
    </submittedName>
</protein>
<name>A0A366M6V3_9ACTN</name>